<keyword evidence="1" id="KW-0175">Coiled coil</keyword>
<evidence type="ECO:0000259" key="3">
    <source>
        <dbReference type="Pfam" id="PF20973"/>
    </source>
</evidence>
<dbReference type="Pfam" id="PF20973">
    <property type="entry name" value="VUPS"/>
    <property type="match status" value="1"/>
</dbReference>
<feature type="transmembrane region" description="Helical" evidence="2">
    <location>
        <begin position="60"/>
        <end position="83"/>
    </location>
</feature>
<feature type="transmembrane region" description="Helical" evidence="2">
    <location>
        <begin position="6"/>
        <end position="25"/>
    </location>
</feature>
<feature type="transmembrane region" description="Helical" evidence="2">
    <location>
        <begin position="137"/>
        <end position="155"/>
    </location>
</feature>
<keyword evidence="2" id="KW-0812">Transmembrane</keyword>
<feature type="domain" description="Vitamin uptake-like sensor" evidence="3">
    <location>
        <begin position="17"/>
        <end position="219"/>
    </location>
</feature>
<dbReference type="Proteomes" id="UP000183994">
    <property type="component" value="Unassembled WGS sequence"/>
</dbReference>
<keyword evidence="2" id="KW-0472">Membrane</keyword>
<name>A0A1M6CEK0_9BACT</name>
<dbReference type="RefSeq" id="WP_073472023.1">
    <property type="nucleotide sequence ID" value="NZ_FQZU01000001.1"/>
</dbReference>
<sequence length="339" mass="37629">MGNEALILIAEAMVVYFLVLWAHSLRHRFGPVHFYAIIGGITAIMSWVTDAGLSVQVGGVTFVIGSTVFYTSLLLGVFVVYVFDGPRATRIAISTVAGVSILVPLIAVALHVQMALIGKPHLAYIPLPSLRINTASVITTLIDLIFLGIAWEYLGRPGFGLKLGLRAYTTLLGVMWLDVILFSTGAFAGTPHYTGILQGTLISRFIISLFALPFLYGYLYWQNQKKGISIENRPVLAILKQVAEIEVELGAAQQEIERRKIAEAERDKLIEELQQALSEVKTLRGFLPICAHCKSIRDDQGYWNRLEAYLLEHSEVELSHGVCPECAKKFYPNIKMYDD</sequence>
<organism evidence="4 5">
    <name type="scientific">Desulfatibacillum alkenivorans DSM 16219</name>
    <dbReference type="NCBI Taxonomy" id="1121393"/>
    <lineage>
        <taxon>Bacteria</taxon>
        <taxon>Pseudomonadati</taxon>
        <taxon>Thermodesulfobacteriota</taxon>
        <taxon>Desulfobacteria</taxon>
        <taxon>Desulfobacterales</taxon>
        <taxon>Desulfatibacillaceae</taxon>
        <taxon>Desulfatibacillum</taxon>
    </lineage>
</organism>
<keyword evidence="2" id="KW-1133">Transmembrane helix</keyword>
<feature type="transmembrane region" description="Helical" evidence="2">
    <location>
        <begin position="32"/>
        <end position="48"/>
    </location>
</feature>
<feature type="transmembrane region" description="Helical" evidence="2">
    <location>
        <begin position="167"/>
        <end position="189"/>
    </location>
</feature>
<reference evidence="5" key="1">
    <citation type="submission" date="2016-11" db="EMBL/GenBank/DDBJ databases">
        <authorList>
            <person name="Varghese N."/>
            <person name="Submissions S."/>
        </authorList>
    </citation>
    <scope>NUCLEOTIDE SEQUENCE [LARGE SCALE GENOMIC DNA]</scope>
    <source>
        <strain evidence="5">DSM 16219</strain>
    </source>
</reference>
<evidence type="ECO:0000313" key="5">
    <source>
        <dbReference type="Proteomes" id="UP000183994"/>
    </source>
</evidence>
<dbReference type="EMBL" id="FQZU01000001">
    <property type="protein sequence ID" value="SHI59450.1"/>
    <property type="molecule type" value="Genomic_DNA"/>
</dbReference>
<dbReference type="STRING" id="1121393.SAMN02745216_00222"/>
<evidence type="ECO:0000256" key="2">
    <source>
        <dbReference type="SAM" id="Phobius"/>
    </source>
</evidence>
<accession>A0A1M6CEK0</accession>
<protein>
    <submittedName>
        <fullName evidence="4">Uncharacterized PurR-regulated membrane protein YhhQ, DUF165 family</fullName>
    </submittedName>
</protein>
<gene>
    <name evidence="4" type="ORF">SAMN02745216_00222</name>
</gene>
<dbReference type="InterPro" id="IPR048533">
    <property type="entry name" value="VUPS"/>
</dbReference>
<evidence type="ECO:0000313" key="4">
    <source>
        <dbReference type="EMBL" id="SHI59450.1"/>
    </source>
</evidence>
<dbReference type="AlphaFoldDB" id="A0A1M6CEK0"/>
<feature type="coiled-coil region" evidence="1">
    <location>
        <begin position="252"/>
        <end position="279"/>
    </location>
</feature>
<feature type="transmembrane region" description="Helical" evidence="2">
    <location>
        <begin position="201"/>
        <end position="221"/>
    </location>
</feature>
<evidence type="ECO:0000256" key="1">
    <source>
        <dbReference type="SAM" id="Coils"/>
    </source>
</evidence>
<proteinExistence type="predicted"/>
<keyword evidence="5" id="KW-1185">Reference proteome</keyword>
<feature type="transmembrane region" description="Helical" evidence="2">
    <location>
        <begin position="95"/>
        <end position="117"/>
    </location>
</feature>
<dbReference type="OrthoDB" id="5503776at2"/>